<feature type="compositionally biased region" description="Low complexity" evidence="1">
    <location>
        <begin position="1805"/>
        <end position="1817"/>
    </location>
</feature>
<feature type="compositionally biased region" description="Low complexity" evidence="1">
    <location>
        <begin position="772"/>
        <end position="793"/>
    </location>
</feature>
<feature type="compositionally biased region" description="Polar residues" evidence="1">
    <location>
        <begin position="495"/>
        <end position="504"/>
    </location>
</feature>
<proteinExistence type="predicted"/>
<evidence type="ECO:0000256" key="1">
    <source>
        <dbReference type="SAM" id="MobiDB-lite"/>
    </source>
</evidence>
<feature type="compositionally biased region" description="Low complexity" evidence="1">
    <location>
        <begin position="359"/>
        <end position="372"/>
    </location>
</feature>
<feature type="compositionally biased region" description="Basic and acidic residues" evidence="1">
    <location>
        <begin position="54"/>
        <end position="73"/>
    </location>
</feature>
<gene>
    <name evidence="2" type="ORF">HNY73_006765</name>
</gene>
<reference evidence="2" key="2">
    <citation type="submission" date="2020-06" db="EMBL/GenBank/DDBJ databases">
        <authorList>
            <person name="Sheffer M."/>
        </authorList>
    </citation>
    <scope>NUCLEOTIDE SEQUENCE</scope>
</reference>
<feature type="compositionally biased region" description="Polar residues" evidence="1">
    <location>
        <begin position="1265"/>
        <end position="1276"/>
    </location>
</feature>
<feature type="region of interest" description="Disordered" evidence="1">
    <location>
        <begin position="768"/>
        <end position="806"/>
    </location>
</feature>
<feature type="compositionally biased region" description="Polar residues" evidence="1">
    <location>
        <begin position="1891"/>
        <end position="1901"/>
    </location>
</feature>
<accession>A0A8T0FH09</accession>
<feature type="compositionally biased region" description="Polar residues" evidence="1">
    <location>
        <begin position="725"/>
        <end position="736"/>
    </location>
</feature>
<evidence type="ECO:0000313" key="2">
    <source>
        <dbReference type="EMBL" id="KAF8788759.1"/>
    </source>
</evidence>
<feature type="region of interest" description="Disordered" evidence="1">
    <location>
        <begin position="52"/>
        <end position="82"/>
    </location>
</feature>
<feature type="compositionally biased region" description="Polar residues" evidence="1">
    <location>
        <begin position="1121"/>
        <end position="1130"/>
    </location>
</feature>
<feature type="compositionally biased region" description="Low complexity" evidence="1">
    <location>
        <begin position="1753"/>
        <end position="1767"/>
    </location>
</feature>
<feature type="compositionally biased region" description="Polar residues" evidence="1">
    <location>
        <begin position="1005"/>
        <end position="1014"/>
    </location>
</feature>
<keyword evidence="3" id="KW-1185">Reference proteome</keyword>
<feature type="region of interest" description="Disordered" evidence="1">
    <location>
        <begin position="1320"/>
        <end position="1363"/>
    </location>
</feature>
<dbReference type="Proteomes" id="UP000807504">
    <property type="component" value="Unassembled WGS sequence"/>
</dbReference>
<feature type="region of interest" description="Disordered" evidence="1">
    <location>
        <begin position="1104"/>
        <end position="1130"/>
    </location>
</feature>
<name>A0A8T0FH09_ARGBR</name>
<feature type="region of interest" description="Disordered" evidence="1">
    <location>
        <begin position="675"/>
        <end position="736"/>
    </location>
</feature>
<protein>
    <submittedName>
        <fullName evidence="2">Uncharacterized protein</fullName>
    </submittedName>
</protein>
<feature type="compositionally biased region" description="Polar residues" evidence="1">
    <location>
        <begin position="684"/>
        <end position="718"/>
    </location>
</feature>
<feature type="region of interest" description="Disordered" evidence="1">
    <location>
        <begin position="354"/>
        <end position="379"/>
    </location>
</feature>
<feature type="compositionally biased region" description="Polar residues" evidence="1">
    <location>
        <begin position="461"/>
        <end position="474"/>
    </location>
</feature>
<feature type="region of interest" description="Disordered" evidence="1">
    <location>
        <begin position="485"/>
        <end position="504"/>
    </location>
</feature>
<feature type="region of interest" description="Disordered" evidence="1">
    <location>
        <begin position="1727"/>
        <end position="1909"/>
    </location>
</feature>
<organism evidence="2 3">
    <name type="scientific">Argiope bruennichi</name>
    <name type="common">Wasp spider</name>
    <name type="synonym">Aranea bruennichi</name>
    <dbReference type="NCBI Taxonomy" id="94029"/>
    <lineage>
        <taxon>Eukaryota</taxon>
        <taxon>Metazoa</taxon>
        <taxon>Ecdysozoa</taxon>
        <taxon>Arthropoda</taxon>
        <taxon>Chelicerata</taxon>
        <taxon>Arachnida</taxon>
        <taxon>Araneae</taxon>
        <taxon>Araneomorphae</taxon>
        <taxon>Entelegynae</taxon>
        <taxon>Araneoidea</taxon>
        <taxon>Araneidae</taxon>
        <taxon>Argiope</taxon>
    </lineage>
</organism>
<feature type="region of interest" description="Disordered" evidence="1">
    <location>
        <begin position="1576"/>
        <end position="1603"/>
    </location>
</feature>
<feature type="compositionally biased region" description="Polar residues" evidence="1">
    <location>
        <begin position="1840"/>
        <end position="1849"/>
    </location>
</feature>
<feature type="compositionally biased region" description="Polar residues" evidence="1">
    <location>
        <begin position="1583"/>
        <end position="1603"/>
    </location>
</feature>
<feature type="compositionally biased region" description="Basic and acidic residues" evidence="1">
    <location>
        <begin position="1277"/>
        <end position="1294"/>
    </location>
</feature>
<feature type="compositionally biased region" description="Acidic residues" evidence="1">
    <location>
        <begin position="1787"/>
        <end position="1804"/>
    </location>
</feature>
<feature type="region of interest" description="Disordered" evidence="1">
    <location>
        <begin position="1056"/>
        <end position="1088"/>
    </location>
</feature>
<evidence type="ECO:0000313" key="3">
    <source>
        <dbReference type="Proteomes" id="UP000807504"/>
    </source>
</evidence>
<comment type="caution">
    <text evidence="2">The sequence shown here is derived from an EMBL/GenBank/DDBJ whole genome shotgun (WGS) entry which is preliminary data.</text>
</comment>
<feature type="region of interest" description="Disordered" evidence="1">
    <location>
        <begin position="460"/>
        <end position="480"/>
    </location>
</feature>
<feature type="region of interest" description="Disordered" evidence="1">
    <location>
        <begin position="1005"/>
        <end position="1027"/>
    </location>
</feature>
<feature type="region of interest" description="Disordered" evidence="1">
    <location>
        <begin position="1256"/>
        <end position="1294"/>
    </location>
</feature>
<sequence length="1909" mass="217336">MKSHLRAGTRSKADSHKLSDAQLLEKFGIKKCYVKLNRLQCDDYDLSHINSSLKKTDKTPTDENKHQMSESKHRESRKRKHFDSEIIKNDSQNLHNETLEKCSDLPEINEKTIDLTTTDKDRILPHSSHHLDSADYIFENQEDMNSAETYLAWKRSNESSSNLDYEISEAKLASLEEAGGIKLTEEERRKTNIIMNSSHSSRETLDSAHKCTEIILGDHKQEAKVSLKQTRKKDRTSTDSKRAMQDLGSECLDMAFSSPDQIEESNLLETDLSKNYRSKSSSNSNRETKNLDFEHSENIIVDHKQAVGAGQAYKQQEKQQRNISFFSSSREIKNLDIKCLETVLATQENRGERNRIQIRSRNTSRSFSNSSREMQNPNCKDSEMVLTSHELARESNFTEIDLSGKNIKSSTITSRGKQNLDFLCSKEIHVGPVETVNKTNSRKIGWMKSNRSFSISNRISQNLDSGSSETTPIGSEQMEECNLPETDLLRKNRTKSSFNSNNRTQNFNSECLKIARQEQEEPTVIDLSIKKRTRSSSACNYSNPFNSGCSETMLLGHENKEIDLSIKSRTRSSSTSDIRAQDFNSECSKKFLPRKAEENSLKEIDLSIKSRIRNSDSGTLLSGHERAVASNLKEIDLSKKNRARSSSNSCIETQNLEYLFSQEMLHKPSKGINQTAVTEKRDNSSSASTTINPSFNLESSETAQTSHEQTEKINQMQTRGRKSNRNPSDSSRETQNLDYKCYETVFINPEQELKSRLTEIGLTKNRDKTTVSWRNRPRSSSNSSEDTESLNSEFSDDLPIKSKQVESSSVKKIGLLGKKRYSDSNRETQNLDSEFSGEHSGHTKEISVILSDQFNLPTIKRTRYSSCSSNSLLETGSSQLEKKNEEHHVQIQKEEKECINSARYPNVEEENSILPTSRTTRNSSSFSRIRNFSSVLSEKRTAHMQTQSIDLMHKSILMPKKRSFLNSNNAMRVLHSEHGQKHFRLEQVQGNYLDCNLPAKKRARNSFSLGSTPQNSDSESSKKSNEHLQIQEFSFDSNLFSETEFKSSDVLNSEARNTDFSEKQKERVQTSESNQAEKDLCSNKNKTVSDSHCKTKKFTFKFSRQNPDDLKEQEVPEISTAPDSQQEAAENTIASDLPVSEKIKTHGSPSKNVNASHFENSYVKDCHVNNEIQTLSPACFNLNDKCEDSISENVEKIDSETEERDINCTDQQDVSLQQSISQTETSSCLNNKHNLSYSEILKTSGIEKNMKVPGGLLERQGKYPTENNVQETNNEGENAKSEFTERNNDEKNLEKQDEFVEVLENLMDCEKFLQNRACTSSNSRDLGSNGKHSKHDVDGEEENDDGIDWEEQGNDFEDAERSKEESLDAILKKEYGIRDCRVVLKRPKPFSVHYGVSFLKEIARKGYSSSVESNDIDFEMLYRRESFSQFSSLSQETFEHEVMKYIERFHLRDEFLRRRRELIEKNEAQLLAIKKSMKRKVYYDGSDFVLIKDERVQEVRNALRNKRYPLVLLEKNQQAEYLARKLVESKAMNVEQDASDDKTSENYRECDQYLEVDESEDESDQSDSEEANIFYDTSDDESSYSQKTQNSVSSFQLERSPNSLQVDEKLQDSNLDDKRGHIGKQPLICGSQHRFETMQKDNDDSSTSINSKPSENLHRLQNQSHLVLNPTLDLEQPSHLTLHSAKFKKAIADSHWPRVLLHPLGRTTEKECTKCLPTAVSERRCVPLQNTDDSERTDATSVLKKIEYDESPEYSSPSLGSETSLSTEHSDDDSENKSSVAANEEFFVIDEDDDDSDEDDDDSEGSSSYSDSSSESDPQQSGTESIDSHQNRDLVPCSESDPQQSGTDSQESHQNRDLVPCCESDRQQSGIESQASHQNRDLVPCSESDRQQSGTESLGSHQNRDLVPL</sequence>
<dbReference type="EMBL" id="JABXBU010000012">
    <property type="protein sequence ID" value="KAF8788759.1"/>
    <property type="molecule type" value="Genomic_DNA"/>
</dbReference>
<feature type="compositionally biased region" description="Acidic residues" evidence="1">
    <location>
        <begin position="1338"/>
        <end position="1358"/>
    </location>
</feature>
<feature type="compositionally biased region" description="Polar residues" evidence="1">
    <location>
        <begin position="1867"/>
        <end position="1877"/>
    </location>
</feature>
<feature type="compositionally biased region" description="Basic and acidic residues" evidence="1">
    <location>
        <begin position="1733"/>
        <end position="1748"/>
    </location>
</feature>
<reference evidence="2" key="1">
    <citation type="journal article" date="2020" name="bioRxiv">
        <title>Chromosome-level reference genome of the European wasp spider Argiope bruennichi: a resource for studies on range expansion and evolutionary adaptation.</title>
        <authorList>
            <person name="Sheffer M.M."/>
            <person name="Hoppe A."/>
            <person name="Krehenwinkel H."/>
            <person name="Uhl G."/>
            <person name="Kuss A.W."/>
            <person name="Jensen L."/>
            <person name="Jensen C."/>
            <person name="Gillespie R.G."/>
            <person name="Hoff K.J."/>
            <person name="Prost S."/>
        </authorList>
    </citation>
    <scope>NUCLEOTIDE SEQUENCE</scope>
</reference>